<dbReference type="AlphaFoldDB" id="A0A8K0CHC3"/>
<feature type="compositionally biased region" description="Low complexity" evidence="1">
    <location>
        <begin position="124"/>
        <end position="134"/>
    </location>
</feature>
<gene>
    <name evidence="2" type="ORF">ILUMI_19894</name>
</gene>
<dbReference type="OrthoDB" id="6754776at2759"/>
<feature type="region of interest" description="Disordered" evidence="1">
    <location>
        <begin position="98"/>
        <end position="169"/>
    </location>
</feature>
<name>A0A8K0CHC3_IGNLU</name>
<organism evidence="2 3">
    <name type="scientific">Ignelater luminosus</name>
    <name type="common">Cucubano</name>
    <name type="synonym">Pyrophorus luminosus</name>
    <dbReference type="NCBI Taxonomy" id="2038154"/>
    <lineage>
        <taxon>Eukaryota</taxon>
        <taxon>Metazoa</taxon>
        <taxon>Ecdysozoa</taxon>
        <taxon>Arthropoda</taxon>
        <taxon>Hexapoda</taxon>
        <taxon>Insecta</taxon>
        <taxon>Pterygota</taxon>
        <taxon>Neoptera</taxon>
        <taxon>Endopterygota</taxon>
        <taxon>Coleoptera</taxon>
        <taxon>Polyphaga</taxon>
        <taxon>Elateriformia</taxon>
        <taxon>Elateroidea</taxon>
        <taxon>Elateridae</taxon>
        <taxon>Agrypninae</taxon>
        <taxon>Pyrophorini</taxon>
        <taxon>Ignelater</taxon>
    </lineage>
</organism>
<keyword evidence="3" id="KW-1185">Reference proteome</keyword>
<evidence type="ECO:0000313" key="3">
    <source>
        <dbReference type="Proteomes" id="UP000801492"/>
    </source>
</evidence>
<accession>A0A8K0CHC3</accession>
<feature type="compositionally biased region" description="Basic residues" evidence="1">
    <location>
        <begin position="152"/>
        <end position="169"/>
    </location>
</feature>
<protein>
    <submittedName>
        <fullName evidence="2">Uncharacterized protein</fullName>
    </submittedName>
</protein>
<evidence type="ECO:0000256" key="1">
    <source>
        <dbReference type="SAM" id="MobiDB-lite"/>
    </source>
</evidence>
<sequence length="205" mass="22612">MAFNKPNINKYFGFLKEAPKEINIWNVDESGFSTVPNTNNKILAARGRKQVGILASADRGKHFTVVCTINAAGMYLPPAIIFPKKRTKKELVDSAPSGIHVKDVPENENGDGKSSGQVMENMFSPPRDSPSSDSQLTVAQISPVPVNNISSKAKKLSKESRKKKSMHYVVNRSKRGVVRKLLPDISENDGDFSLDEEEDACIYCN</sequence>
<proteinExistence type="predicted"/>
<comment type="caution">
    <text evidence="2">The sequence shown here is derived from an EMBL/GenBank/DDBJ whole genome shotgun (WGS) entry which is preliminary data.</text>
</comment>
<reference evidence="2" key="1">
    <citation type="submission" date="2019-08" db="EMBL/GenBank/DDBJ databases">
        <title>The genome of the North American firefly Photinus pyralis.</title>
        <authorList>
            <consortium name="Photinus pyralis genome working group"/>
            <person name="Fallon T.R."/>
            <person name="Sander Lower S.E."/>
            <person name="Weng J.-K."/>
        </authorList>
    </citation>
    <scope>NUCLEOTIDE SEQUENCE</scope>
    <source>
        <strain evidence="2">TRF0915ILg1</strain>
        <tissue evidence="2">Whole body</tissue>
    </source>
</reference>
<dbReference type="Proteomes" id="UP000801492">
    <property type="component" value="Unassembled WGS sequence"/>
</dbReference>
<dbReference type="EMBL" id="VTPC01088188">
    <property type="protein sequence ID" value="KAF2886279.1"/>
    <property type="molecule type" value="Genomic_DNA"/>
</dbReference>
<feature type="compositionally biased region" description="Polar residues" evidence="1">
    <location>
        <begin position="135"/>
        <end position="149"/>
    </location>
</feature>
<evidence type="ECO:0000313" key="2">
    <source>
        <dbReference type="EMBL" id="KAF2886279.1"/>
    </source>
</evidence>